<evidence type="ECO:0000256" key="1">
    <source>
        <dbReference type="SAM" id="Phobius"/>
    </source>
</evidence>
<dbReference type="EMBL" id="MCFH01000052">
    <property type="protein sequence ID" value="ORX43511.1"/>
    <property type="molecule type" value="Genomic_DNA"/>
</dbReference>
<gene>
    <name evidence="2" type="ORF">BCR36DRAFT_406726</name>
</gene>
<organism evidence="2 3">
    <name type="scientific">Piromyces finnis</name>
    <dbReference type="NCBI Taxonomy" id="1754191"/>
    <lineage>
        <taxon>Eukaryota</taxon>
        <taxon>Fungi</taxon>
        <taxon>Fungi incertae sedis</taxon>
        <taxon>Chytridiomycota</taxon>
        <taxon>Chytridiomycota incertae sedis</taxon>
        <taxon>Neocallimastigomycetes</taxon>
        <taxon>Neocallimastigales</taxon>
        <taxon>Neocallimastigaceae</taxon>
        <taxon>Piromyces</taxon>
    </lineage>
</organism>
<sequence>MDKQKISKILIITSIATGISLSGAFLIYKHNKDNKQYKRNSNSNFSITIHLSKDLINKDNIKDEDQKEFDIIEGEEEEEEDIKNYFKEFQYSEEKNFFVNLFDKFINIFSSKEDLSVGNDTVIITKPNEAILSTLDDNVEIDENNDTIIITKPNEAPLLSPIEGRKENIKILNEVIEKTIHSVNHSGNESDDSIESIKNNFNKKAVISSSPSTPSHPFNYPSTSSSFIQHSNNNINTIVNTITTNEPLSVQSSSSTLVGRHEFSDDLQTNSYYDNSFTMKMPNSEIIDAESGSEGEIEDNISDIESHSPNTPIKRNRKETITNFNYKRNEELFDSENELVAPSTPKMNFADRTYSSQMLPVHRTPQFTSNSKNTIDNDSINPLSIDINKILMSQNFEFSDEEDNDNTTTSDTINHFMDTRKNEKSLHRASSISSTSTYQSAISSWNSESQSVPEDQTALANDDKWEVNSTCSSTSGFYSAQEDFFDANFE</sequence>
<protein>
    <submittedName>
        <fullName evidence="2">Uncharacterized protein</fullName>
    </submittedName>
</protein>
<comment type="caution">
    <text evidence="2">The sequence shown here is derived from an EMBL/GenBank/DDBJ whole genome shotgun (WGS) entry which is preliminary data.</text>
</comment>
<dbReference type="AlphaFoldDB" id="A0A1Y1UYU1"/>
<accession>A0A1Y1UYU1</accession>
<proteinExistence type="predicted"/>
<dbReference type="Proteomes" id="UP000193719">
    <property type="component" value="Unassembled WGS sequence"/>
</dbReference>
<evidence type="ECO:0000313" key="3">
    <source>
        <dbReference type="Proteomes" id="UP000193719"/>
    </source>
</evidence>
<feature type="transmembrane region" description="Helical" evidence="1">
    <location>
        <begin position="9"/>
        <end position="28"/>
    </location>
</feature>
<name>A0A1Y1UYU1_9FUNG</name>
<evidence type="ECO:0000313" key="2">
    <source>
        <dbReference type="EMBL" id="ORX43511.1"/>
    </source>
</evidence>
<keyword evidence="1" id="KW-0472">Membrane</keyword>
<keyword evidence="3" id="KW-1185">Reference proteome</keyword>
<dbReference type="OrthoDB" id="10553804at2759"/>
<keyword evidence="1" id="KW-0812">Transmembrane</keyword>
<reference evidence="2 3" key="2">
    <citation type="submission" date="2016-08" db="EMBL/GenBank/DDBJ databases">
        <title>Pervasive Adenine N6-methylation of Active Genes in Fungi.</title>
        <authorList>
            <consortium name="DOE Joint Genome Institute"/>
            <person name="Mondo S.J."/>
            <person name="Dannebaum R.O."/>
            <person name="Kuo R.C."/>
            <person name="Labutti K."/>
            <person name="Haridas S."/>
            <person name="Kuo A."/>
            <person name="Salamov A."/>
            <person name="Ahrendt S.R."/>
            <person name="Lipzen A."/>
            <person name="Sullivan W."/>
            <person name="Andreopoulos W.B."/>
            <person name="Clum A."/>
            <person name="Lindquist E."/>
            <person name="Daum C."/>
            <person name="Ramamoorthy G.K."/>
            <person name="Gryganskyi A."/>
            <person name="Culley D."/>
            <person name="Magnuson J.K."/>
            <person name="James T.Y."/>
            <person name="O'Malley M.A."/>
            <person name="Stajich J.E."/>
            <person name="Spatafora J.W."/>
            <person name="Visel A."/>
            <person name="Grigoriev I.V."/>
        </authorList>
    </citation>
    <scope>NUCLEOTIDE SEQUENCE [LARGE SCALE GENOMIC DNA]</scope>
    <source>
        <strain evidence="3">finn</strain>
    </source>
</reference>
<keyword evidence="1" id="KW-1133">Transmembrane helix</keyword>
<reference evidence="2 3" key="1">
    <citation type="submission" date="2016-08" db="EMBL/GenBank/DDBJ databases">
        <title>Genomes of anaerobic fungi encode conserved fungal cellulosomes for biomass hydrolysis.</title>
        <authorList>
            <consortium name="DOE Joint Genome Institute"/>
            <person name="Haitjema C.H."/>
            <person name="Gilmore S.P."/>
            <person name="Henske J.K."/>
            <person name="Solomon K.V."/>
            <person name="De Groot R."/>
            <person name="Kuo A."/>
            <person name="Mondo S.J."/>
            <person name="Salamov A.A."/>
            <person name="Labutti K."/>
            <person name="Zhao Z."/>
            <person name="Chiniquy J."/>
            <person name="Barry K."/>
            <person name="Brewer H.M."/>
            <person name="Purvine S.O."/>
            <person name="Wright A.T."/>
            <person name="Boxma B."/>
            <person name="Van Alen T."/>
            <person name="Hackstein J.H."/>
            <person name="Baker S.E."/>
            <person name="Grigoriev I.V."/>
            <person name="O'Malley M.A."/>
        </authorList>
    </citation>
    <scope>NUCLEOTIDE SEQUENCE [LARGE SCALE GENOMIC DNA]</scope>
    <source>
        <strain evidence="3">finn</strain>
    </source>
</reference>